<keyword evidence="8 9" id="KW-0472">Membrane</keyword>
<dbReference type="EMBL" id="AYKH01000023">
    <property type="protein sequence ID" value="ROO26144.1"/>
    <property type="molecule type" value="Genomic_DNA"/>
</dbReference>
<feature type="transmembrane region" description="Helical" evidence="9">
    <location>
        <begin position="292"/>
        <end position="313"/>
    </location>
</feature>
<dbReference type="InterPro" id="IPR005672">
    <property type="entry name" value="Phosphate_PstA"/>
</dbReference>
<dbReference type="PANTHER" id="PTHR43470:SF5">
    <property type="entry name" value="PHOSPHATE TRANSPORT SYSTEM PERMEASE PROTEIN PSTA"/>
    <property type="match status" value="1"/>
</dbReference>
<feature type="transmembrane region" description="Helical" evidence="9">
    <location>
        <begin position="216"/>
        <end position="237"/>
    </location>
</feature>
<evidence type="ECO:0000256" key="9">
    <source>
        <dbReference type="RuleBase" id="RU363043"/>
    </source>
</evidence>
<evidence type="ECO:0000256" key="6">
    <source>
        <dbReference type="ARBA" id="ARBA00022692"/>
    </source>
</evidence>
<proteinExistence type="inferred from homology"/>
<dbReference type="PANTHER" id="PTHR43470">
    <property type="entry name" value="PHOSPHATE TRANSPORT SYSTEM PERMEASE PROTEIN PSTA-RELATED"/>
    <property type="match status" value="1"/>
</dbReference>
<keyword evidence="5 9" id="KW-1003">Cell membrane</keyword>
<dbReference type="Pfam" id="PF11812">
    <property type="entry name" value="DUF3333"/>
    <property type="match status" value="2"/>
</dbReference>
<evidence type="ECO:0000256" key="7">
    <source>
        <dbReference type="ARBA" id="ARBA00022989"/>
    </source>
</evidence>
<dbReference type="GO" id="GO:0035435">
    <property type="term" value="P:phosphate ion transmembrane transport"/>
    <property type="evidence" value="ECO:0007669"/>
    <property type="project" value="InterPro"/>
</dbReference>
<gene>
    <name evidence="11" type="ORF">SAOR_10565</name>
</gene>
<keyword evidence="7 9" id="KW-1133">Transmembrane helix</keyword>
<evidence type="ECO:0000256" key="8">
    <source>
        <dbReference type="ARBA" id="ARBA00023136"/>
    </source>
</evidence>
<comment type="subcellular location">
    <subcellularLocation>
        <location evidence="9">Cell inner membrane</location>
        <topology evidence="9">Multi-pass membrane protein</topology>
    </subcellularLocation>
    <subcellularLocation>
        <location evidence="1">Cell membrane</location>
        <topology evidence="1">Multi-pass membrane protein</topology>
    </subcellularLocation>
</comment>
<dbReference type="RefSeq" id="WP_123631404.1">
    <property type="nucleotide sequence ID" value="NZ_AYKH01000023.1"/>
</dbReference>
<comment type="similarity">
    <text evidence="2 9">Belongs to the binding-protein-dependent transport system permease family. CysTW subfamily.</text>
</comment>
<keyword evidence="6 9" id="KW-0812">Transmembrane</keyword>
<sequence length="389" mass="42607">MTDRISLTPSRHLKKRYRAEKRFKAYCVGALVLAMAFLVLFFTDMIRQGYSAFYETQIRAEVTYNEDTLEFTMDSVSEEVFPLVSRAFFRSIPRQVENNPELMGTTQTQWLTAKADVDQYRKGHSESLDPEMKAPLEQLQADGDVGYGFNKGLFFSGDSKIPSNAGLWSAFVGTFYLMLVVLAISFPIGVATAIYLEEFAPDNRFTQAVEININNLAAVPSILFGLLGLAIFINFFGVPRSSALAGGLTLSLMTLPVIIISTRAALKAVPDNIRQGAQAVGASRWQTVRDHVLPLALPGILTGTIIGIAQAIGETAPLLLIGMIAYIPDAPGSLTDAATVLPAQIFTWAGMPERSYVSLTAAGILVLLSLLIVLNATAVILRNRFERRW</sequence>
<feature type="transmembrane region" description="Helical" evidence="9">
    <location>
        <begin position="23"/>
        <end position="43"/>
    </location>
</feature>
<dbReference type="GO" id="GO:0005886">
    <property type="term" value="C:plasma membrane"/>
    <property type="evidence" value="ECO:0007669"/>
    <property type="project" value="UniProtKB-SubCell"/>
</dbReference>
<evidence type="ECO:0000256" key="1">
    <source>
        <dbReference type="ARBA" id="ARBA00004651"/>
    </source>
</evidence>
<comment type="caution">
    <text evidence="11">The sequence shown here is derived from an EMBL/GenBank/DDBJ whole genome shotgun (WGS) entry which is preliminary data.</text>
</comment>
<accession>A0A423PKL7</accession>
<dbReference type="AlphaFoldDB" id="A0A423PKL7"/>
<dbReference type="NCBIfam" id="TIGR00974">
    <property type="entry name" value="3a0107s02c"/>
    <property type="match status" value="1"/>
</dbReference>
<feature type="transmembrane region" description="Helical" evidence="9">
    <location>
        <begin position="356"/>
        <end position="381"/>
    </location>
</feature>
<keyword evidence="12" id="KW-1185">Reference proteome</keyword>
<dbReference type="Proteomes" id="UP000283993">
    <property type="component" value="Unassembled WGS sequence"/>
</dbReference>
<organism evidence="11 12">
    <name type="scientific">Salinisphaera orenii MK-B5</name>
    <dbReference type="NCBI Taxonomy" id="856730"/>
    <lineage>
        <taxon>Bacteria</taxon>
        <taxon>Pseudomonadati</taxon>
        <taxon>Pseudomonadota</taxon>
        <taxon>Gammaproteobacteria</taxon>
        <taxon>Salinisphaerales</taxon>
        <taxon>Salinisphaeraceae</taxon>
        <taxon>Salinisphaera</taxon>
    </lineage>
</organism>
<evidence type="ECO:0000313" key="11">
    <source>
        <dbReference type="EMBL" id="ROO26144.1"/>
    </source>
</evidence>
<keyword evidence="4" id="KW-0813">Transport</keyword>
<dbReference type="GO" id="GO:0005315">
    <property type="term" value="F:phosphate transmembrane transporter activity"/>
    <property type="evidence" value="ECO:0007669"/>
    <property type="project" value="InterPro"/>
</dbReference>
<evidence type="ECO:0000259" key="10">
    <source>
        <dbReference type="PROSITE" id="PS50928"/>
    </source>
</evidence>
<dbReference type="PROSITE" id="PS50928">
    <property type="entry name" value="ABC_TM1"/>
    <property type="match status" value="1"/>
</dbReference>
<dbReference type="CDD" id="cd06261">
    <property type="entry name" value="TM_PBP2"/>
    <property type="match status" value="1"/>
</dbReference>
<dbReference type="SUPFAM" id="SSF161098">
    <property type="entry name" value="MetI-like"/>
    <property type="match status" value="1"/>
</dbReference>
<dbReference type="Gene3D" id="1.10.3720.10">
    <property type="entry name" value="MetI-like"/>
    <property type="match status" value="1"/>
</dbReference>
<evidence type="ECO:0000256" key="2">
    <source>
        <dbReference type="ARBA" id="ARBA00007069"/>
    </source>
</evidence>
<evidence type="ECO:0000256" key="4">
    <source>
        <dbReference type="ARBA" id="ARBA00022448"/>
    </source>
</evidence>
<name>A0A423PKL7_9GAMM</name>
<dbReference type="InterPro" id="IPR024573">
    <property type="entry name" value="DUF3333"/>
</dbReference>
<feature type="domain" description="ABC transmembrane type-1" evidence="10">
    <location>
        <begin position="171"/>
        <end position="377"/>
    </location>
</feature>
<feature type="transmembrane region" description="Helical" evidence="9">
    <location>
        <begin position="175"/>
        <end position="196"/>
    </location>
</feature>
<evidence type="ECO:0000256" key="5">
    <source>
        <dbReference type="ARBA" id="ARBA00022475"/>
    </source>
</evidence>
<feature type="transmembrane region" description="Helical" evidence="9">
    <location>
        <begin position="243"/>
        <end position="266"/>
    </location>
</feature>
<evidence type="ECO:0000313" key="12">
    <source>
        <dbReference type="Proteomes" id="UP000283993"/>
    </source>
</evidence>
<dbReference type="InterPro" id="IPR000515">
    <property type="entry name" value="MetI-like"/>
</dbReference>
<reference evidence="11 12" key="1">
    <citation type="submission" date="2013-10" db="EMBL/GenBank/DDBJ databases">
        <title>Salinisphaera orenii MK-B5 Genome Sequencing.</title>
        <authorList>
            <person name="Lai Q."/>
            <person name="Li C."/>
            <person name="Shao Z."/>
        </authorList>
    </citation>
    <scope>NUCLEOTIDE SEQUENCE [LARGE SCALE GENOMIC DNA]</scope>
    <source>
        <strain evidence="11 12">MK-B5</strain>
    </source>
</reference>
<protein>
    <recommendedName>
        <fullName evidence="3 9">Phosphate transport system permease protein PstA</fullName>
    </recommendedName>
</protein>
<dbReference type="InterPro" id="IPR035906">
    <property type="entry name" value="MetI-like_sf"/>
</dbReference>
<evidence type="ECO:0000256" key="3">
    <source>
        <dbReference type="ARBA" id="ARBA00016864"/>
    </source>
</evidence>
<dbReference type="Pfam" id="PF00528">
    <property type="entry name" value="BPD_transp_1"/>
    <property type="match status" value="1"/>
</dbReference>